<keyword evidence="7" id="KW-1185">Reference proteome</keyword>
<evidence type="ECO:0000256" key="4">
    <source>
        <dbReference type="ARBA" id="ARBA00022691"/>
    </source>
</evidence>
<dbReference type="PANTHER" id="PTHR42786:SF1">
    <property type="entry name" value="TRNA (CYTIDINE_URIDINE-2'-O-)-METHYLTRANSFERASE TRMJ"/>
    <property type="match status" value="1"/>
</dbReference>
<feature type="domain" description="tRNA/rRNA methyltransferase SpoU type" evidence="5">
    <location>
        <begin position="3"/>
        <end position="152"/>
    </location>
</feature>
<protein>
    <submittedName>
        <fullName evidence="6">RNA methyltransferase</fullName>
    </submittedName>
</protein>
<dbReference type="EMBL" id="JADEXQ010000040">
    <property type="protein sequence ID" value="MBE9030644.1"/>
    <property type="molecule type" value="Genomic_DNA"/>
</dbReference>
<evidence type="ECO:0000256" key="1">
    <source>
        <dbReference type="ARBA" id="ARBA00007228"/>
    </source>
</evidence>
<accession>A0A928VR68</accession>
<name>A0A928VR68_9CYAN</name>
<dbReference type="GO" id="GO:0003723">
    <property type="term" value="F:RNA binding"/>
    <property type="evidence" value="ECO:0007669"/>
    <property type="project" value="InterPro"/>
</dbReference>
<dbReference type="GO" id="GO:0005829">
    <property type="term" value="C:cytosol"/>
    <property type="evidence" value="ECO:0007669"/>
    <property type="project" value="TreeGrafter"/>
</dbReference>
<evidence type="ECO:0000256" key="3">
    <source>
        <dbReference type="ARBA" id="ARBA00022679"/>
    </source>
</evidence>
<dbReference type="Proteomes" id="UP000625316">
    <property type="component" value="Unassembled WGS sequence"/>
</dbReference>
<dbReference type="InterPro" id="IPR029028">
    <property type="entry name" value="Alpha/beta_knot_MTases"/>
</dbReference>
<evidence type="ECO:0000313" key="7">
    <source>
        <dbReference type="Proteomes" id="UP000625316"/>
    </source>
</evidence>
<keyword evidence="4" id="KW-0949">S-adenosyl-L-methionine</keyword>
<proteinExistence type="inferred from homology"/>
<sequence length="243" mass="27059">MQFVFILVEPEEAPNVGAAARALNVMGHTDLRFVRPKADHLSEKARVLAHGSQHVLEAATVYDDLKDALHDIDLACATTARHRLEKHHYVSIRELPQVLNEKGDSLQTVAIVFGGERSGLNRQDIALCDILTTIPQSCTYPSLNLAQAVMVLSFVFSEAQTEVQIADQRLNSEEMPPAQYGSLKDSTLQLMDRIGLNDRYKTYVMKGLARLKYEDLYLLHNLRSSIDRALDKAEGKPSSDGKS</sequence>
<dbReference type="InterPro" id="IPR001537">
    <property type="entry name" value="SpoU_MeTrfase"/>
</dbReference>
<dbReference type="InterPro" id="IPR004384">
    <property type="entry name" value="RNA_MeTrfase_TrmJ/LasT"/>
</dbReference>
<dbReference type="PIRSF" id="PIRSF004808">
    <property type="entry name" value="LasT"/>
    <property type="match status" value="1"/>
</dbReference>
<dbReference type="InterPro" id="IPR029026">
    <property type="entry name" value="tRNA_m1G_MTases_N"/>
</dbReference>
<dbReference type="GO" id="GO:0008173">
    <property type="term" value="F:RNA methyltransferase activity"/>
    <property type="evidence" value="ECO:0007669"/>
    <property type="project" value="InterPro"/>
</dbReference>
<evidence type="ECO:0000313" key="6">
    <source>
        <dbReference type="EMBL" id="MBE9030644.1"/>
    </source>
</evidence>
<comment type="caution">
    <text evidence="6">The sequence shown here is derived from an EMBL/GenBank/DDBJ whole genome shotgun (WGS) entry which is preliminary data.</text>
</comment>
<reference evidence="6" key="1">
    <citation type="submission" date="2020-10" db="EMBL/GenBank/DDBJ databases">
        <authorList>
            <person name="Castelo-Branco R."/>
            <person name="Eusebio N."/>
            <person name="Adriana R."/>
            <person name="Vieira A."/>
            <person name="Brugerolle De Fraissinette N."/>
            <person name="Rezende De Castro R."/>
            <person name="Schneider M.P."/>
            <person name="Vasconcelos V."/>
            <person name="Leao P.N."/>
        </authorList>
    </citation>
    <scope>NUCLEOTIDE SEQUENCE</scope>
    <source>
        <strain evidence="6">LEGE 11480</strain>
    </source>
</reference>
<keyword evidence="3" id="KW-0808">Transferase</keyword>
<dbReference type="Gene3D" id="3.40.1280.10">
    <property type="match status" value="1"/>
</dbReference>
<keyword evidence="2 6" id="KW-0489">Methyltransferase</keyword>
<dbReference type="GO" id="GO:0002128">
    <property type="term" value="P:tRNA nucleoside ribose methylation"/>
    <property type="evidence" value="ECO:0007669"/>
    <property type="project" value="TreeGrafter"/>
</dbReference>
<dbReference type="SUPFAM" id="SSF75217">
    <property type="entry name" value="alpha/beta knot"/>
    <property type="match status" value="1"/>
</dbReference>
<evidence type="ECO:0000259" key="5">
    <source>
        <dbReference type="Pfam" id="PF00588"/>
    </source>
</evidence>
<evidence type="ECO:0000256" key="2">
    <source>
        <dbReference type="ARBA" id="ARBA00022603"/>
    </source>
</evidence>
<comment type="similarity">
    <text evidence="1">Belongs to the class IV-like SAM-binding methyltransferase superfamily. RNA methyltransferase TrmH family.</text>
</comment>
<dbReference type="CDD" id="cd18093">
    <property type="entry name" value="SpoU-like_TrmJ"/>
    <property type="match status" value="1"/>
</dbReference>
<dbReference type="Pfam" id="PF00588">
    <property type="entry name" value="SpoU_methylase"/>
    <property type="match status" value="1"/>
</dbReference>
<gene>
    <name evidence="6" type="ORF">IQ266_12970</name>
</gene>
<organism evidence="6 7">
    <name type="scientific">Romeriopsis navalis LEGE 11480</name>
    <dbReference type="NCBI Taxonomy" id="2777977"/>
    <lineage>
        <taxon>Bacteria</taxon>
        <taxon>Bacillati</taxon>
        <taxon>Cyanobacteriota</taxon>
        <taxon>Cyanophyceae</taxon>
        <taxon>Leptolyngbyales</taxon>
        <taxon>Leptolyngbyaceae</taxon>
        <taxon>Romeriopsis</taxon>
        <taxon>Romeriopsis navalis</taxon>
    </lineage>
</organism>
<dbReference type="PANTHER" id="PTHR42786">
    <property type="entry name" value="TRNA/RRNA METHYLTRANSFERASE"/>
    <property type="match status" value="1"/>
</dbReference>
<dbReference type="RefSeq" id="WP_264325474.1">
    <property type="nucleotide sequence ID" value="NZ_JADEXQ010000040.1"/>
</dbReference>
<dbReference type="AlphaFoldDB" id="A0A928VR68"/>